<dbReference type="EMBL" id="FNLO01000001">
    <property type="protein sequence ID" value="SDV46474.1"/>
    <property type="molecule type" value="Genomic_DNA"/>
</dbReference>
<feature type="region of interest" description="Disordered" evidence="1">
    <location>
        <begin position="1"/>
        <end position="21"/>
    </location>
</feature>
<evidence type="ECO:0000313" key="3">
    <source>
        <dbReference type="Proteomes" id="UP000243719"/>
    </source>
</evidence>
<accession>A0A1H2PJC1</accession>
<dbReference type="STRING" id="1770053.SAMN05216551_101364"/>
<evidence type="ECO:0000313" key="2">
    <source>
        <dbReference type="EMBL" id="SDV46474.1"/>
    </source>
</evidence>
<gene>
    <name evidence="2" type="ORF">SAMN05216551_101364</name>
</gene>
<dbReference type="OrthoDB" id="8773663at2"/>
<organism evidence="2 3">
    <name type="scientific">Chitinasiproducens palmae</name>
    <dbReference type="NCBI Taxonomy" id="1770053"/>
    <lineage>
        <taxon>Bacteria</taxon>
        <taxon>Pseudomonadati</taxon>
        <taxon>Pseudomonadota</taxon>
        <taxon>Betaproteobacteria</taxon>
        <taxon>Burkholderiales</taxon>
        <taxon>Burkholderiaceae</taxon>
        <taxon>Chitinasiproducens</taxon>
    </lineage>
</organism>
<dbReference type="RefSeq" id="WP_091903950.1">
    <property type="nucleotide sequence ID" value="NZ_FNLO01000001.1"/>
</dbReference>
<sequence>MSTIATPDGDASPRLAGASRLGAHPQLSEAIGFDSRGEAYAEIAGARQGSRFAPVLRIDDLASPVSVALHAHARPEAQSSRDAVSVDPLDRIEDTQQLIDADRILRIVHTLNFENRGVADVATRLLLPVHERLLKSVRYDHGKHFAGVLRSLDIDPARIVIEIPPAAAAHPTLLAYVTGSYRAHGFQVAANVADAGRLLTLQSPDAPDYVVLDASSAIRGALVRPALDYAARFGLRLVFDGVADADAVAQLHGLGARYIEMAAPAHA</sequence>
<dbReference type="Proteomes" id="UP000243719">
    <property type="component" value="Unassembled WGS sequence"/>
</dbReference>
<dbReference type="SUPFAM" id="SSF141868">
    <property type="entry name" value="EAL domain-like"/>
    <property type="match status" value="1"/>
</dbReference>
<keyword evidence="3" id="KW-1185">Reference proteome</keyword>
<dbReference type="Gene3D" id="3.20.20.450">
    <property type="entry name" value="EAL domain"/>
    <property type="match status" value="1"/>
</dbReference>
<name>A0A1H2PJC1_9BURK</name>
<dbReference type="AlphaFoldDB" id="A0A1H2PJC1"/>
<dbReference type="InterPro" id="IPR035919">
    <property type="entry name" value="EAL_sf"/>
</dbReference>
<evidence type="ECO:0000256" key="1">
    <source>
        <dbReference type="SAM" id="MobiDB-lite"/>
    </source>
</evidence>
<reference evidence="3" key="1">
    <citation type="submission" date="2016-09" db="EMBL/GenBank/DDBJ databases">
        <authorList>
            <person name="Varghese N."/>
            <person name="Submissions S."/>
        </authorList>
    </citation>
    <scope>NUCLEOTIDE SEQUENCE [LARGE SCALE GENOMIC DNA]</scope>
    <source>
        <strain evidence="3">JS23</strain>
    </source>
</reference>
<proteinExistence type="predicted"/>
<protein>
    <submittedName>
        <fullName evidence="2">EAL domain-containing protein</fullName>
    </submittedName>
</protein>